<dbReference type="AlphaFoldDB" id="A0A078KYG0"/>
<dbReference type="SUPFAM" id="SSF64438">
    <property type="entry name" value="CNF1/YfiH-like putative cysteine hydrolases"/>
    <property type="match status" value="1"/>
</dbReference>
<reference evidence="1 2" key="1">
    <citation type="submission" date="2014-06" db="EMBL/GenBank/DDBJ databases">
        <authorList>
            <person name="Urmite Genomes Urmite Genomes"/>
        </authorList>
    </citation>
    <scope>NUCLEOTIDE SEQUENCE [LARGE SCALE GENOMIC DNA]</scope>
</reference>
<gene>
    <name evidence="1" type="ORF">BN59_01064</name>
</gene>
<organism evidence="1 2">
    <name type="scientific">Legionella massiliensis</name>
    <dbReference type="NCBI Taxonomy" id="1034943"/>
    <lineage>
        <taxon>Bacteria</taxon>
        <taxon>Pseudomonadati</taxon>
        <taxon>Pseudomonadota</taxon>
        <taxon>Gammaproteobacteria</taxon>
        <taxon>Legionellales</taxon>
        <taxon>Legionellaceae</taxon>
        <taxon>Legionella</taxon>
    </lineage>
</organism>
<dbReference type="Gene3D" id="3.30.1330.200">
    <property type="match status" value="1"/>
</dbReference>
<dbReference type="RefSeq" id="WP_043873247.1">
    <property type="nucleotide sequence ID" value="NZ_CCVW01000001.1"/>
</dbReference>
<dbReference type="InterPro" id="IPR038592">
    <property type="entry name" value="CheD-like_sf"/>
</dbReference>
<accession>A0A078KYG0</accession>
<keyword evidence="2" id="KW-1185">Reference proteome</keyword>
<dbReference type="OrthoDB" id="9807202at2"/>
<protein>
    <submittedName>
        <fullName evidence="1">Uncharacterized protein</fullName>
    </submittedName>
</protein>
<dbReference type="InterPro" id="IPR011324">
    <property type="entry name" value="Cytotoxic_necrot_fac-like_cat"/>
</dbReference>
<name>A0A078KYG0_9GAMM</name>
<dbReference type="EMBL" id="CCSB01000001">
    <property type="protein sequence ID" value="CDZ76788.1"/>
    <property type="molecule type" value="Genomic_DNA"/>
</dbReference>
<proteinExistence type="predicted"/>
<dbReference type="Proteomes" id="UP000044071">
    <property type="component" value="Unassembled WGS sequence"/>
</dbReference>
<evidence type="ECO:0000313" key="1">
    <source>
        <dbReference type="EMBL" id="CDZ76788.1"/>
    </source>
</evidence>
<evidence type="ECO:0000313" key="2">
    <source>
        <dbReference type="Proteomes" id="UP000044071"/>
    </source>
</evidence>
<sequence>MHQICKIQGINSESNADLKIKPDTFDETTFFYNEFSVSYDLYDSERQFQRSATSSVVVNVDEYLITTPSSEDATLETSGLGPCIGLILYHPTTKKTLMAHCYFDNPALEKSLEKMLQEFSTDNIDLEETQAILWGGNKENQASIDTATTLINGLKKSNTQLNTLCLFPQLIGYQFTPLSLFNCNTGVLAIDYLLFNYPELKKSEERLAALQRPTPVVKPMALSSKQLDQICGALINTFFGFKNNPSLSLEDQHKTNYIP</sequence>